<dbReference type="RefSeq" id="WP_179284115.1">
    <property type="nucleotide sequence ID" value="NZ_NEVM01000005.1"/>
</dbReference>
<dbReference type="InterPro" id="IPR007956">
    <property type="entry name" value="Malonyl_CoA_deC_C"/>
</dbReference>
<dbReference type="Pfam" id="PF05292">
    <property type="entry name" value="MCD"/>
    <property type="match status" value="1"/>
</dbReference>
<dbReference type="AlphaFoldDB" id="A0A261RZK4"/>
<dbReference type="Gene3D" id="1.20.140.90">
    <property type="entry name" value="Malonyl-CoA decarboxylase, oligemerization domain"/>
    <property type="match status" value="1"/>
</dbReference>
<dbReference type="EMBL" id="NEVM01000005">
    <property type="protein sequence ID" value="OZI30345.1"/>
    <property type="molecule type" value="Genomic_DNA"/>
</dbReference>
<name>A0A261RZK4_9BORD</name>
<evidence type="ECO:0000259" key="2">
    <source>
        <dbReference type="Pfam" id="PF17408"/>
    </source>
</evidence>
<dbReference type="GO" id="GO:0050080">
    <property type="term" value="F:malonyl-CoA decarboxylase activity"/>
    <property type="evidence" value="ECO:0007669"/>
    <property type="project" value="InterPro"/>
</dbReference>
<organism evidence="3 4">
    <name type="scientific">Bordetella genomosp. 10</name>
    <dbReference type="NCBI Taxonomy" id="1416804"/>
    <lineage>
        <taxon>Bacteria</taxon>
        <taxon>Pseudomonadati</taxon>
        <taxon>Pseudomonadota</taxon>
        <taxon>Betaproteobacteria</taxon>
        <taxon>Burkholderiales</taxon>
        <taxon>Alcaligenaceae</taxon>
        <taxon>Bordetella</taxon>
    </lineage>
</organism>
<comment type="caution">
    <text evidence="3">The sequence shown here is derived from an EMBL/GenBank/DDBJ whole genome shotgun (WGS) entry which is preliminary data.</text>
</comment>
<reference evidence="4" key="1">
    <citation type="submission" date="2017-05" db="EMBL/GenBank/DDBJ databases">
        <title>Complete and WGS of Bordetella genogroups.</title>
        <authorList>
            <person name="Spilker T."/>
            <person name="Lipuma J."/>
        </authorList>
    </citation>
    <scope>NUCLEOTIDE SEQUENCE [LARGE SCALE GENOMIC DNA]</scope>
    <source>
        <strain evidence="4">AU16122</strain>
    </source>
</reference>
<dbReference type="Proteomes" id="UP000216020">
    <property type="component" value="Unassembled WGS sequence"/>
</dbReference>
<sequence>MNHPQLQAPARAARTSDSAIAAASGATPVAAARNDGDAEAGGAEAGLMARLVRLWERDRFPSTDALLPLFAARSTDVAANRLAAAWCQAYTAADAKGRRAMLTMLAACEAAQQADGQPAARLFRRFNNQPDGLRFLVSLRADMLRWRKQVSGLPALDKTLEGLLSAWFDVGLLELRRLTWDSPASLLEKLIIYEAVHEIQSWDDLKRRVAEDRRCYAYFHPQMPDTPLIFVEVAFATQMADNVQALLDARQPAQNLDKARWAIFYSISNTQPGLRGISFGNFLLKRVIDALLEDLPKLKSFATLSPIPGFNDWLGKLDADAVEAIVREKTRERSRQRVPDGARWVARLARAGAGAGSETLRRAGLKLAAHYLQTIRNGQPLDPVARFHLGNGARIERLNWGADRSPKGLAQSAALMVNYLYELDALDDNLTRLGEGKPAASRAIARMS</sequence>
<dbReference type="InterPro" id="IPR035372">
    <property type="entry name" value="MCD_N"/>
</dbReference>
<dbReference type="InterPro" id="IPR042303">
    <property type="entry name" value="Malonyl_CoA_deC_C_sf"/>
</dbReference>
<dbReference type="Gene3D" id="3.40.630.150">
    <property type="entry name" value="Malonyl-CoA decarboxylase, catalytic domain"/>
    <property type="match status" value="1"/>
</dbReference>
<dbReference type="InterPro" id="IPR038351">
    <property type="entry name" value="MCD_N_sf"/>
</dbReference>
<dbReference type="GO" id="GO:0006633">
    <property type="term" value="P:fatty acid biosynthetic process"/>
    <property type="evidence" value="ECO:0007669"/>
    <property type="project" value="InterPro"/>
</dbReference>
<dbReference type="PANTHER" id="PTHR28641:SF1">
    <property type="entry name" value="MALONYL-COA DECARBOXYLASE, MITOCHONDRIAL"/>
    <property type="match status" value="1"/>
</dbReference>
<feature type="domain" description="Malonyl-CoA decarboxylase N-terminal" evidence="2">
    <location>
        <begin position="107"/>
        <end position="168"/>
    </location>
</feature>
<evidence type="ECO:0000259" key="1">
    <source>
        <dbReference type="Pfam" id="PF05292"/>
    </source>
</evidence>
<evidence type="ECO:0000313" key="3">
    <source>
        <dbReference type="EMBL" id="OZI30345.1"/>
    </source>
</evidence>
<accession>A0A261RZK4</accession>
<evidence type="ECO:0000313" key="4">
    <source>
        <dbReference type="Proteomes" id="UP000216020"/>
    </source>
</evidence>
<keyword evidence="4" id="KW-1185">Reference proteome</keyword>
<protein>
    <submittedName>
        <fullName evidence="3">Malonyl-CoA decarboxylase</fullName>
    </submittedName>
</protein>
<dbReference type="PANTHER" id="PTHR28641">
    <property type="match status" value="1"/>
</dbReference>
<dbReference type="InterPro" id="IPR038917">
    <property type="entry name" value="Malonyl_CoA_deC"/>
</dbReference>
<feature type="domain" description="Malonyl-CoA decarboxylase C-terminal" evidence="1">
    <location>
        <begin position="171"/>
        <end position="422"/>
    </location>
</feature>
<proteinExistence type="predicted"/>
<gene>
    <name evidence="3" type="ORF">CAL29_20090</name>
</gene>
<dbReference type="GO" id="GO:0006085">
    <property type="term" value="P:acetyl-CoA biosynthetic process"/>
    <property type="evidence" value="ECO:0007669"/>
    <property type="project" value="TreeGrafter"/>
</dbReference>
<dbReference type="Pfam" id="PF17408">
    <property type="entry name" value="MCD_N"/>
    <property type="match status" value="1"/>
</dbReference>
<dbReference type="GO" id="GO:2001294">
    <property type="term" value="P:malonyl-CoA catabolic process"/>
    <property type="evidence" value="ECO:0007669"/>
    <property type="project" value="TreeGrafter"/>
</dbReference>